<accession>A0A4D6KBW5</accession>
<dbReference type="Proteomes" id="UP000297053">
    <property type="component" value="Chromosome"/>
</dbReference>
<sequence length="241" mass="25253">MRCGRVESPTGNGPGATRESLEIDMSQVKARYGFEGVPLEPVPAGTNLLVTGPSLGGLRQLSLSLLSGPADEGVLLVTADVSASEVVADFEAVGGDADPGKMCLVDCTHESDGTESDRVHGVATPADLTGIGMSLSALYEQLYDDGLQRVRVGVYTLGPLLVYADDVRPVYRFLHTVAGRVRAADGLGVCAVDPAAHDERTIRSVAQAFDGRVELREGDAGHQLRVRGLSGQPGGWLDVTL</sequence>
<dbReference type="AlphaFoldDB" id="A0A4D6KBW5"/>
<evidence type="ECO:0000313" key="1">
    <source>
        <dbReference type="EMBL" id="QCD66008.1"/>
    </source>
</evidence>
<dbReference type="EMBL" id="CP039375">
    <property type="protein sequence ID" value="QCD66008.1"/>
    <property type="molecule type" value="Genomic_DNA"/>
</dbReference>
<evidence type="ECO:0000313" key="2">
    <source>
        <dbReference type="Proteomes" id="UP000297053"/>
    </source>
</evidence>
<evidence type="ECO:0008006" key="3">
    <source>
        <dbReference type="Google" id="ProtNLM"/>
    </source>
</evidence>
<proteinExistence type="predicted"/>
<dbReference type="Pfam" id="PF24336">
    <property type="entry name" value="DUF7504"/>
    <property type="match status" value="1"/>
</dbReference>
<gene>
    <name evidence="1" type="ORF">E5139_10275</name>
</gene>
<name>A0A4D6KBW5_9EURY</name>
<protein>
    <recommendedName>
        <fullName evidence="3">Recombinase RecA</fullName>
    </recommendedName>
</protein>
<dbReference type="InterPro" id="IPR055927">
    <property type="entry name" value="DUF7504"/>
</dbReference>
<dbReference type="KEGG" id="halz:E5139_10275"/>
<reference evidence="1 2" key="2">
    <citation type="submission" date="2019-04" db="EMBL/GenBank/DDBJ databases">
        <authorList>
            <person name="Yang S."/>
            <person name="Wei W."/>
        </authorList>
    </citation>
    <scope>NUCLEOTIDE SEQUENCE [LARGE SCALE GENOMIC DNA]</scope>
    <source>
        <strain evidence="2">ZP60</strain>
    </source>
</reference>
<organism evidence="1 2">
    <name type="scientific">Halomicrobium mukohataei</name>
    <dbReference type="NCBI Taxonomy" id="57705"/>
    <lineage>
        <taxon>Archaea</taxon>
        <taxon>Methanobacteriati</taxon>
        <taxon>Methanobacteriota</taxon>
        <taxon>Stenosarchaea group</taxon>
        <taxon>Halobacteria</taxon>
        <taxon>Halobacteriales</taxon>
        <taxon>Haloarculaceae</taxon>
        <taxon>Halomicrobium</taxon>
    </lineage>
</organism>
<reference evidence="1 2" key="1">
    <citation type="submission" date="2019-04" db="EMBL/GenBank/DDBJ databases">
        <title>Complete genome sequence of Arthrobacter sp. ZXY-2 associated with effective atrazine degradation and salt adaptation.</title>
        <authorList>
            <person name="Zhao X."/>
        </authorList>
    </citation>
    <scope>NUCLEOTIDE SEQUENCE [LARGE SCALE GENOMIC DNA]</scope>
    <source>
        <strain evidence="2">ZP60</strain>
    </source>
</reference>